<dbReference type="Pfam" id="PF14080">
    <property type="entry name" value="DUF4261"/>
    <property type="match status" value="1"/>
</dbReference>
<protein>
    <submittedName>
        <fullName evidence="2">DUF4261 domain-containing protein</fullName>
    </submittedName>
</protein>
<dbReference type="AlphaFoldDB" id="A0A5B8W883"/>
<dbReference type="OrthoDB" id="277550at2"/>
<evidence type="ECO:0000313" key="3">
    <source>
        <dbReference type="Proteomes" id="UP000321362"/>
    </source>
</evidence>
<evidence type="ECO:0000259" key="1">
    <source>
        <dbReference type="Pfam" id="PF14080"/>
    </source>
</evidence>
<sequence>MGLFNIFKKKTALPANEPEAELERLENFPELLMFKLLFINKPELNINKILTEAKTYFTNIEGSENEGSLLFSFPGIKIEFADAIIDAQCVIAQNENISLPETAFQQNWNWQEANDVAAECKYEVLVTDMLSRMLEYKQRVNWFMNFLVAVTRATKPDAVYSFHSQKIIKPADLISNWDSVEKQALYSICNVRLYNISDSAKKELLMDTVGLHSLGLPDFQIRFVDFEANEIAGLLWNYAYYIYDYGDVIENGNTLEGTTTGTKWKCERIVSPLNPERVIISVLPN</sequence>
<dbReference type="EMBL" id="CP042437">
    <property type="protein sequence ID" value="QEC79749.1"/>
    <property type="molecule type" value="Genomic_DNA"/>
</dbReference>
<evidence type="ECO:0000313" key="2">
    <source>
        <dbReference type="EMBL" id="QEC79749.1"/>
    </source>
</evidence>
<name>A0A5B8W883_9SPHI</name>
<accession>A0A5B8W883</accession>
<keyword evidence="3" id="KW-1185">Reference proteome</keyword>
<feature type="domain" description="DUF4261" evidence="1">
    <location>
        <begin position="207"/>
        <end position="279"/>
    </location>
</feature>
<dbReference type="InterPro" id="IPR025357">
    <property type="entry name" value="DUF4261"/>
</dbReference>
<proteinExistence type="predicted"/>
<reference evidence="2 3" key="1">
    <citation type="journal article" date="2013" name="J. Microbiol.">
        <title>Mucilaginibacter ginsenosidivorax sp. nov., with ginsenoside converting activity isolated from sediment.</title>
        <authorList>
            <person name="Kim J.K."/>
            <person name="Choi T.E."/>
            <person name="Liu Q.M."/>
            <person name="Park H.Y."/>
            <person name="Yi T.H."/>
            <person name="Yoon M.H."/>
            <person name="Kim S.C."/>
            <person name="Im W.T."/>
        </authorList>
    </citation>
    <scope>NUCLEOTIDE SEQUENCE [LARGE SCALE GENOMIC DNA]</scope>
    <source>
        <strain evidence="2 3">KHI28</strain>
    </source>
</reference>
<dbReference type="Proteomes" id="UP000321362">
    <property type="component" value="Chromosome"/>
</dbReference>
<dbReference type="KEGG" id="mgk:FSB76_28740"/>
<dbReference type="RefSeq" id="WP_147059642.1">
    <property type="nucleotide sequence ID" value="NZ_CP042437.1"/>
</dbReference>
<organism evidence="2 3">
    <name type="scientific">Mucilaginibacter ginsenosidivorax</name>
    <dbReference type="NCBI Taxonomy" id="862126"/>
    <lineage>
        <taxon>Bacteria</taxon>
        <taxon>Pseudomonadati</taxon>
        <taxon>Bacteroidota</taxon>
        <taxon>Sphingobacteriia</taxon>
        <taxon>Sphingobacteriales</taxon>
        <taxon>Sphingobacteriaceae</taxon>
        <taxon>Mucilaginibacter</taxon>
    </lineage>
</organism>
<gene>
    <name evidence="2" type="ORF">FSB76_28740</name>
</gene>